<keyword evidence="2" id="KW-1185">Reference proteome</keyword>
<gene>
    <name evidence="1" type="ORF">MSG28_015903</name>
</gene>
<evidence type="ECO:0000313" key="2">
    <source>
        <dbReference type="Proteomes" id="UP001064048"/>
    </source>
</evidence>
<dbReference type="EMBL" id="CM046130">
    <property type="protein sequence ID" value="KAI8431369.1"/>
    <property type="molecule type" value="Genomic_DNA"/>
</dbReference>
<accession>A0ACC0K4R9</accession>
<dbReference type="Proteomes" id="UP001064048">
    <property type="component" value="Chromosome 30"/>
</dbReference>
<sequence length="360" mass="41160">MGKNGESNSNKCCSVPQCKSRYTNEISLFFFPKDEAMRKRWTDATKIEKRVTQDMQVCSRHFVKNDYILSAYPGVAKVRRLKKTAVPTQNLPWQFPNKRVSPTLVKARMERLKNRTQQKTTVTPPKMETVKTKDPNDTDESMENGEETKGDDSIEAGKLKTEDELDRKPNKDGESKEKVENEDDKDTVKMASRAPTRLRERKSVLKCELCGRKCLTPQALRTHQQTAHKSVKNDEIYPKKDIKVMNKPREPLKRATIPQVAVKQPDKLCSPKPPAKVNKSLNEGDLVAKVLQEFDSDGANSGTDYSTDGSSDKEILKPEKKNTRKTEFECPKCKRRFAVYFSAFRHIQKHHSGLPKGDRM</sequence>
<proteinExistence type="predicted"/>
<protein>
    <submittedName>
        <fullName evidence="1">Uncharacterized protein</fullName>
    </submittedName>
</protein>
<comment type="caution">
    <text evidence="1">The sequence shown here is derived from an EMBL/GenBank/DDBJ whole genome shotgun (WGS) entry which is preliminary data.</text>
</comment>
<reference evidence="1 2" key="1">
    <citation type="journal article" date="2022" name="Genome Biol. Evol.">
        <title>The Spruce Budworm Genome: Reconstructing the Evolutionary History of Antifreeze Proteins.</title>
        <authorList>
            <person name="Beliveau C."/>
            <person name="Gagne P."/>
            <person name="Picq S."/>
            <person name="Vernygora O."/>
            <person name="Keeling C.I."/>
            <person name="Pinkney K."/>
            <person name="Doucet D."/>
            <person name="Wen F."/>
            <person name="Johnston J.S."/>
            <person name="Maaroufi H."/>
            <person name="Boyle B."/>
            <person name="Laroche J."/>
            <person name="Dewar K."/>
            <person name="Juretic N."/>
            <person name="Blackburn G."/>
            <person name="Nisole A."/>
            <person name="Brunet B."/>
            <person name="Brandao M."/>
            <person name="Lumley L."/>
            <person name="Duan J."/>
            <person name="Quan G."/>
            <person name="Lucarotti C.J."/>
            <person name="Roe A.D."/>
            <person name="Sperling F.A.H."/>
            <person name="Levesque R.C."/>
            <person name="Cusson M."/>
        </authorList>
    </citation>
    <scope>NUCLEOTIDE SEQUENCE [LARGE SCALE GENOMIC DNA]</scope>
    <source>
        <strain evidence="1">Glfc:IPQL:Cfum</strain>
    </source>
</reference>
<name>A0ACC0K4R9_CHOFU</name>
<organism evidence="1 2">
    <name type="scientific">Choristoneura fumiferana</name>
    <name type="common">Spruce budworm moth</name>
    <name type="synonym">Archips fumiferana</name>
    <dbReference type="NCBI Taxonomy" id="7141"/>
    <lineage>
        <taxon>Eukaryota</taxon>
        <taxon>Metazoa</taxon>
        <taxon>Ecdysozoa</taxon>
        <taxon>Arthropoda</taxon>
        <taxon>Hexapoda</taxon>
        <taxon>Insecta</taxon>
        <taxon>Pterygota</taxon>
        <taxon>Neoptera</taxon>
        <taxon>Endopterygota</taxon>
        <taxon>Lepidoptera</taxon>
        <taxon>Glossata</taxon>
        <taxon>Ditrysia</taxon>
        <taxon>Tortricoidea</taxon>
        <taxon>Tortricidae</taxon>
        <taxon>Tortricinae</taxon>
        <taxon>Choristoneura</taxon>
    </lineage>
</organism>
<evidence type="ECO:0000313" key="1">
    <source>
        <dbReference type="EMBL" id="KAI8431369.1"/>
    </source>
</evidence>